<protein>
    <recommendedName>
        <fullName evidence="5">Ketoreductase (KR) domain-containing protein</fullName>
    </recommendedName>
</protein>
<dbReference type="PANTHER" id="PTHR44169">
    <property type="entry name" value="NADPH-DEPENDENT 1-ACYLDIHYDROXYACETONE PHOSPHATE REDUCTASE"/>
    <property type="match status" value="1"/>
</dbReference>
<reference evidence="3 4" key="1">
    <citation type="submission" date="2019-06" db="EMBL/GenBank/DDBJ databases">
        <authorList>
            <person name="Broberg M."/>
        </authorList>
    </citation>
    <scope>NUCLEOTIDE SEQUENCE [LARGE SCALE GENOMIC DNA]</scope>
</reference>
<dbReference type="Proteomes" id="UP000766486">
    <property type="component" value="Unassembled WGS sequence"/>
</dbReference>
<dbReference type="InterPro" id="IPR036291">
    <property type="entry name" value="NAD(P)-bd_dom_sf"/>
</dbReference>
<comment type="similarity">
    <text evidence="1">Belongs to the short-chain dehydrogenases/reductases (SDR) family.</text>
</comment>
<name>A0ABY6V0R8_BIOOC</name>
<proteinExistence type="inferred from homology"/>
<sequence>MHPTIRCGKGGIGHALALEFKSKGFLVLATLLAHEERTHLEEKQIYCFTADVTSEEDTVKLVASVMSVTGDTLNILVNNALES</sequence>
<accession>A0ABY6V0R8</accession>
<evidence type="ECO:0000313" key="3">
    <source>
        <dbReference type="EMBL" id="VUC37200.1"/>
    </source>
</evidence>
<evidence type="ECO:0000313" key="4">
    <source>
        <dbReference type="Proteomes" id="UP000766486"/>
    </source>
</evidence>
<evidence type="ECO:0000256" key="1">
    <source>
        <dbReference type="ARBA" id="ARBA00006484"/>
    </source>
</evidence>
<dbReference type="InterPro" id="IPR002347">
    <property type="entry name" value="SDR_fam"/>
</dbReference>
<keyword evidence="4" id="KW-1185">Reference proteome</keyword>
<dbReference type="EMBL" id="CABFNS010000937">
    <property type="protein sequence ID" value="VUC37200.1"/>
    <property type="molecule type" value="Genomic_DNA"/>
</dbReference>
<dbReference type="SUPFAM" id="SSF51735">
    <property type="entry name" value="NAD(P)-binding Rossmann-fold domains"/>
    <property type="match status" value="1"/>
</dbReference>
<gene>
    <name evidence="3" type="ORF">CLO192961_LOCUS466270</name>
</gene>
<dbReference type="Gene3D" id="3.40.50.720">
    <property type="entry name" value="NAD(P)-binding Rossmann-like Domain"/>
    <property type="match status" value="1"/>
</dbReference>
<evidence type="ECO:0008006" key="5">
    <source>
        <dbReference type="Google" id="ProtNLM"/>
    </source>
</evidence>
<keyword evidence="2" id="KW-0560">Oxidoreductase</keyword>
<comment type="caution">
    <text evidence="3">The sequence shown here is derived from an EMBL/GenBank/DDBJ whole genome shotgun (WGS) entry which is preliminary data.</text>
</comment>
<dbReference type="Pfam" id="PF00106">
    <property type="entry name" value="adh_short"/>
    <property type="match status" value="1"/>
</dbReference>
<evidence type="ECO:0000256" key="2">
    <source>
        <dbReference type="ARBA" id="ARBA00023002"/>
    </source>
</evidence>
<organism evidence="3 4">
    <name type="scientific">Bionectria ochroleuca</name>
    <name type="common">Gliocladium roseum</name>
    <dbReference type="NCBI Taxonomy" id="29856"/>
    <lineage>
        <taxon>Eukaryota</taxon>
        <taxon>Fungi</taxon>
        <taxon>Dikarya</taxon>
        <taxon>Ascomycota</taxon>
        <taxon>Pezizomycotina</taxon>
        <taxon>Sordariomycetes</taxon>
        <taxon>Hypocreomycetidae</taxon>
        <taxon>Hypocreales</taxon>
        <taxon>Bionectriaceae</taxon>
        <taxon>Clonostachys</taxon>
    </lineage>
</organism>
<dbReference type="PANTHER" id="PTHR44169:SF3">
    <property type="entry name" value="SHORT-CHAIN DEHYDROGENASE SRDE"/>
    <property type="match status" value="1"/>
</dbReference>